<keyword evidence="6 7" id="KW-0472">Membrane</keyword>
<evidence type="ECO:0000256" key="2">
    <source>
        <dbReference type="ARBA" id="ARBA00006386"/>
    </source>
</evidence>
<feature type="transmembrane region" description="Helical" evidence="7">
    <location>
        <begin position="41"/>
        <end position="67"/>
    </location>
</feature>
<comment type="caution">
    <text evidence="8">The sequence shown here is derived from an EMBL/GenBank/DDBJ whole genome shotgun (WGS) entry which is preliminary data.</text>
</comment>
<gene>
    <name evidence="8" type="ORF">COY37_08535</name>
</gene>
<feature type="transmembrane region" description="Helical" evidence="7">
    <location>
        <begin position="103"/>
        <end position="124"/>
    </location>
</feature>
<dbReference type="InterPro" id="IPR005524">
    <property type="entry name" value="DUF318"/>
</dbReference>
<dbReference type="RefSeq" id="WP_286677654.1">
    <property type="nucleotide sequence ID" value="NZ_MNXI01000021.1"/>
</dbReference>
<organism evidence="8 9">
    <name type="scientific">Candidatus Aquicultor secundus</name>
    <dbReference type="NCBI Taxonomy" id="1973895"/>
    <lineage>
        <taxon>Bacteria</taxon>
        <taxon>Bacillati</taxon>
        <taxon>Actinomycetota</taxon>
        <taxon>Candidatus Aquicultoria</taxon>
        <taxon>Candidatus Aquicultorales</taxon>
        <taxon>Candidatus Aquicultoraceae</taxon>
        <taxon>Candidatus Aquicultor</taxon>
    </lineage>
</organism>
<dbReference type="Pfam" id="PF03773">
    <property type="entry name" value="ArsP_1"/>
    <property type="match status" value="1"/>
</dbReference>
<protein>
    <recommendedName>
        <fullName evidence="10">Permease</fullName>
    </recommendedName>
</protein>
<feature type="transmembrane region" description="Helical" evidence="7">
    <location>
        <begin position="73"/>
        <end position="96"/>
    </location>
</feature>
<accession>A0A2M7T6C7</accession>
<feature type="transmembrane region" description="Helical" evidence="7">
    <location>
        <begin position="16"/>
        <end position="34"/>
    </location>
</feature>
<evidence type="ECO:0000256" key="6">
    <source>
        <dbReference type="ARBA" id="ARBA00023136"/>
    </source>
</evidence>
<keyword evidence="3" id="KW-1003">Cell membrane</keyword>
<comment type="similarity">
    <text evidence="2">Belongs to the UPF0718 family.</text>
</comment>
<keyword evidence="5 7" id="KW-1133">Transmembrane helix</keyword>
<evidence type="ECO:0000256" key="4">
    <source>
        <dbReference type="ARBA" id="ARBA00022692"/>
    </source>
</evidence>
<reference evidence="9" key="1">
    <citation type="submission" date="2017-09" db="EMBL/GenBank/DDBJ databases">
        <title>Depth-based differentiation of microbial function through sediment-hosted aquifers and enrichment of novel symbionts in the deep terrestrial subsurface.</title>
        <authorList>
            <person name="Probst A.J."/>
            <person name="Ladd B."/>
            <person name="Jarett J.K."/>
            <person name="Geller-Mcgrath D.E."/>
            <person name="Sieber C.M.K."/>
            <person name="Emerson J.B."/>
            <person name="Anantharaman K."/>
            <person name="Thomas B.C."/>
            <person name="Malmstrom R."/>
            <person name="Stieglmeier M."/>
            <person name="Klingl A."/>
            <person name="Woyke T."/>
            <person name="Ryan C.M."/>
            <person name="Banfield J.F."/>
        </authorList>
    </citation>
    <scope>NUCLEOTIDE SEQUENCE [LARGE SCALE GENOMIC DNA]</scope>
</reference>
<evidence type="ECO:0000256" key="1">
    <source>
        <dbReference type="ARBA" id="ARBA00004651"/>
    </source>
</evidence>
<dbReference type="EMBL" id="PFNG01000203">
    <property type="protein sequence ID" value="PIZ36425.1"/>
    <property type="molecule type" value="Genomic_DNA"/>
</dbReference>
<name>A0A2M7T6C7_9ACTN</name>
<evidence type="ECO:0000313" key="9">
    <source>
        <dbReference type="Proteomes" id="UP000230956"/>
    </source>
</evidence>
<evidence type="ECO:0000313" key="8">
    <source>
        <dbReference type="EMBL" id="PIZ36425.1"/>
    </source>
</evidence>
<proteinExistence type="inferred from homology"/>
<dbReference type="AlphaFoldDB" id="A0A2M7T6C7"/>
<evidence type="ECO:0000256" key="3">
    <source>
        <dbReference type="ARBA" id="ARBA00022475"/>
    </source>
</evidence>
<comment type="subcellular location">
    <subcellularLocation>
        <location evidence="1">Cell membrane</location>
        <topology evidence="1">Multi-pass membrane protein</topology>
    </subcellularLocation>
</comment>
<evidence type="ECO:0000256" key="7">
    <source>
        <dbReference type="SAM" id="Phobius"/>
    </source>
</evidence>
<dbReference type="GO" id="GO:0005886">
    <property type="term" value="C:plasma membrane"/>
    <property type="evidence" value="ECO:0007669"/>
    <property type="project" value="UniProtKB-SubCell"/>
</dbReference>
<feature type="transmembrane region" description="Helical" evidence="7">
    <location>
        <begin position="136"/>
        <end position="157"/>
    </location>
</feature>
<sequence>MRLVATRLIGWSKKNWLLWVAIAAYALLAAVRLTEAKTAAIIGATTFASVAVTLVTVFIFVGLFQVWVREEFILKHLGALLGTAIHGPLVGVFPLLKTLLNKGARLGVVIAIVSTWAIKVPMIPLELRFFGWKFTLVRQLLLFASAFVMAPIMERLIKNVPVLRESKEEE</sequence>
<evidence type="ECO:0008006" key="10">
    <source>
        <dbReference type="Google" id="ProtNLM"/>
    </source>
</evidence>
<evidence type="ECO:0000256" key="5">
    <source>
        <dbReference type="ARBA" id="ARBA00022989"/>
    </source>
</evidence>
<keyword evidence="4 7" id="KW-0812">Transmembrane</keyword>
<dbReference type="Proteomes" id="UP000230956">
    <property type="component" value="Unassembled WGS sequence"/>
</dbReference>